<evidence type="ECO:0000256" key="1">
    <source>
        <dbReference type="SAM" id="Coils"/>
    </source>
</evidence>
<feature type="coiled-coil region" evidence="1">
    <location>
        <begin position="31"/>
        <end position="65"/>
    </location>
</feature>
<keyword evidence="3" id="KW-1185">Reference proteome</keyword>
<evidence type="ECO:0000313" key="2">
    <source>
        <dbReference type="EMBL" id="MEM0516286.1"/>
    </source>
</evidence>
<keyword evidence="1" id="KW-0175">Coiled coil</keyword>
<dbReference type="SUPFAM" id="SSF56935">
    <property type="entry name" value="Porins"/>
    <property type="match status" value="1"/>
</dbReference>
<accession>A0ABU9MYH4</accession>
<dbReference type="RefSeq" id="WP_342679661.1">
    <property type="nucleotide sequence ID" value="NZ_JBCGCU010000016.1"/>
</dbReference>
<dbReference type="Pfam" id="PF19577">
    <property type="entry name" value="DcaP"/>
    <property type="match status" value="1"/>
</dbReference>
<evidence type="ECO:0000313" key="3">
    <source>
        <dbReference type="Proteomes" id="UP001447008"/>
    </source>
</evidence>
<comment type="caution">
    <text evidence="2">The sequence shown here is derived from an EMBL/GenBank/DDBJ whole genome shotgun (WGS) entry which is preliminary data.</text>
</comment>
<proteinExistence type="predicted"/>
<protein>
    <submittedName>
        <fullName evidence="2">DcaP family trimeric outer membrane transporter</fullName>
    </submittedName>
</protein>
<name>A0ABU9MYH4_9GAMM</name>
<dbReference type="InterPro" id="IPR045748">
    <property type="entry name" value="DcaP"/>
</dbReference>
<organism evidence="2 3">
    <name type="scientific">Pseudoalteromonas qingdaonensis</name>
    <dbReference type="NCBI Taxonomy" id="3131913"/>
    <lineage>
        <taxon>Bacteria</taxon>
        <taxon>Pseudomonadati</taxon>
        <taxon>Pseudomonadota</taxon>
        <taxon>Gammaproteobacteria</taxon>
        <taxon>Alteromonadales</taxon>
        <taxon>Pseudoalteromonadaceae</taxon>
        <taxon>Pseudoalteromonas</taxon>
    </lineage>
</organism>
<reference evidence="2 3" key="1">
    <citation type="submission" date="2024-03" db="EMBL/GenBank/DDBJ databases">
        <title>Pseudoalteromonas qingdaonensis sp. nov., isolated from the intestines of marine benthic organisms.</title>
        <authorList>
            <person name="Lin X."/>
            <person name="Fang S."/>
            <person name="Hu X."/>
        </authorList>
    </citation>
    <scope>NUCLEOTIDE SEQUENCE [LARGE SCALE GENOMIC DNA]</scope>
    <source>
        <strain evidence="2 3">YIC-827</strain>
    </source>
</reference>
<gene>
    <name evidence="2" type="ORF">WCN91_12835</name>
</gene>
<dbReference type="EMBL" id="JBCGCU010000016">
    <property type="protein sequence ID" value="MEM0516286.1"/>
    <property type="molecule type" value="Genomic_DNA"/>
</dbReference>
<sequence length="475" mass="53254">MASLNPNFHKRFGNSLGTALATLILTSPAYGATVEERLAALEQRIVELELQLKRKDAEIEQQLKLKDAEIAAIKRPLAAVKTQTEQPQSKLDGRIYQEYERPSYRFKTPPKSIFLSDSDTTLQIGGQIWLDAIYNDGDMANRGGFQTSSILLNGESNVDKTLLSAGQSKLSFRSHTPTKHGDMTTRFEFDMFDGDGNADFNLTHLWGELGNWGAGQTFSGFMDINSFPNILDYWGPSAMVFARHPQIRYRRNLDNGNSWALGIERSDADLALPFYLDPATLEYSEQNDWPDASASYTYRFDQGYIKTALLLRSVGYKTAQQKDEVWGWGINVTGTYDLNYSHSLKFQIANGKGIGRYLNDPCCHYYADITGGSDAGLDGNGKLTAIGATAGFIYLDKQWNDNYTSSIGISYVDIDNIVSQHPLSFNNSLYSTVNLIYNPTIMSRLGIELQYGELENYRGDKGDNFRLQTSFGFKY</sequence>
<dbReference type="Proteomes" id="UP001447008">
    <property type="component" value="Unassembled WGS sequence"/>
</dbReference>